<dbReference type="EMBL" id="NKQK01000020">
    <property type="protein sequence ID" value="PSS01615.1"/>
    <property type="molecule type" value="Genomic_DNA"/>
</dbReference>
<dbReference type="PANTHER" id="PTHR34054:SF4">
    <property type="entry name" value="PROTEIN, PUTATIVE-RELATED"/>
    <property type="match status" value="1"/>
</dbReference>
<keyword evidence="2" id="KW-1133">Transmembrane helix</keyword>
<dbReference type="InterPro" id="IPR045884">
    <property type="entry name" value="At5g59350-like"/>
</dbReference>
<dbReference type="PANTHER" id="PTHR34054">
    <property type="entry name" value="EXPRESSED PROTEIN"/>
    <property type="match status" value="1"/>
</dbReference>
<feature type="region of interest" description="Disordered" evidence="1">
    <location>
        <begin position="162"/>
        <end position="193"/>
    </location>
</feature>
<dbReference type="OrthoDB" id="784633at2759"/>
<gene>
    <name evidence="3" type="ORF">CEY00_Acc22971</name>
</gene>
<accession>A0A2R6Q430</accession>
<evidence type="ECO:0000313" key="4">
    <source>
        <dbReference type="Proteomes" id="UP000241394"/>
    </source>
</evidence>
<dbReference type="OMA" id="YTPHASP"/>
<dbReference type="Gramene" id="PSS01615">
    <property type="protein sequence ID" value="PSS01615"/>
    <property type="gene ID" value="CEY00_Acc22971"/>
</dbReference>
<dbReference type="InParanoid" id="A0A2R6Q430"/>
<dbReference type="STRING" id="1590841.A0A2R6Q430"/>
<feature type="transmembrane region" description="Helical" evidence="2">
    <location>
        <begin position="12"/>
        <end position="31"/>
    </location>
</feature>
<evidence type="ECO:0000313" key="3">
    <source>
        <dbReference type="EMBL" id="PSS01615.1"/>
    </source>
</evidence>
<reference evidence="4" key="2">
    <citation type="journal article" date="2018" name="BMC Genomics">
        <title>A manually annotated Actinidia chinensis var. chinensis (kiwifruit) genome highlights the challenges associated with draft genomes and gene prediction in plants.</title>
        <authorList>
            <person name="Pilkington S.M."/>
            <person name="Crowhurst R."/>
            <person name="Hilario E."/>
            <person name="Nardozza S."/>
            <person name="Fraser L."/>
            <person name="Peng Y."/>
            <person name="Gunaseelan K."/>
            <person name="Simpson R."/>
            <person name="Tahir J."/>
            <person name="Deroles S.C."/>
            <person name="Templeton K."/>
            <person name="Luo Z."/>
            <person name="Davy M."/>
            <person name="Cheng C."/>
            <person name="McNeilage M."/>
            <person name="Scaglione D."/>
            <person name="Liu Y."/>
            <person name="Zhang Q."/>
            <person name="Datson P."/>
            <person name="De Silva N."/>
            <person name="Gardiner S.E."/>
            <person name="Bassett H."/>
            <person name="Chagne D."/>
            <person name="McCallum J."/>
            <person name="Dzierzon H."/>
            <person name="Deng C."/>
            <person name="Wang Y.Y."/>
            <person name="Barron L."/>
            <person name="Manako K."/>
            <person name="Bowen J."/>
            <person name="Foster T.M."/>
            <person name="Erridge Z.A."/>
            <person name="Tiffin H."/>
            <person name="Waite C.N."/>
            <person name="Davies K.M."/>
            <person name="Grierson E.P."/>
            <person name="Laing W.A."/>
            <person name="Kirk R."/>
            <person name="Chen X."/>
            <person name="Wood M."/>
            <person name="Montefiori M."/>
            <person name="Brummell D.A."/>
            <person name="Schwinn K.E."/>
            <person name="Catanach A."/>
            <person name="Fullerton C."/>
            <person name="Li D."/>
            <person name="Meiyalaghan S."/>
            <person name="Nieuwenhuizen N."/>
            <person name="Read N."/>
            <person name="Prakash R."/>
            <person name="Hunter D."/>
            <person name="Zhang H."/>
            <person name="McKenzie M."/>
            <person name="Knabel M."/>
            <person name="Harris A."/>
            <person name="Allan A.C."/>
            <person name="Gleave A."/>
            <person name="Chen A."/>
            <person name="Janssen B.J."/>
            <person name="Plunkett B."/>
            <person name="Ampomah-Dwamena C."/>
            <person name="Voogd C."/>
            <person name="Leif D."/>
            <person name="Lafferty D."/>
            <person name="Souleyre E.J.F."/>
            <person name="Varkonyi-Gasic E."/>
            <person name="Gambi F."/>
            <person name="Hanley J."/>
            <person name="Yao J.L."/>
            <person name="Cheung J."/>
            <person name="David K.M."/>
            <person name="Warren B."/>
            <person name="Marsh K."/>
            <person name="Snowden K.C."/>
            <person name="Lin-Wang K."/>
            <person name="Brian L."/>
            <person name="Martinez-Sanchez M."/>
            <person name="Wang M."/>
            <person name="Ileperuma N."/>
            <person name="Macnee N."/>
            <person name="Campin R."/>
            <person name="McAtee P."/>
            <person name="Drummond R.S.M."/>
            <person name="Espley R.V."/>
            <person name="Ireland H.S."/>
            <person name="Wu R."/>
            <person name="Atkinson R.G."/>
            <person name="Karunairetnam S."/>
            <person name="Bulley S."/>
            <person name="Chunkath S."/>
            <person name="Hanley Z."/>
            <person name="Storey R."/>
            <person name="Thrimawithana A.H."/>
            <person name="Thomson S."/>
            <person name="David C."/>
            <person name="Testolin R."/>
            <person name="Huang H."/>
            <person name="Hellens R.P."/>
            <person name="Schaffer R.J."/>
        </authorList>
    </citation>
    <scope>NUCLEOTIDE SEQUENCE [LARGE SCALE GENOMIC DNA]</scope>
    <source>
        <strain evidence="4">cv. Red5</strain>
    </source>
</reference>
<sequence length="193" mass="21361">MSDLNKLGTALSVAFVVSLLALVAELVYVLWRRRLFHLQTSAADAGDVEYSVESAAASKELLYFLCWKQQARVEPDKRIGSGRSDRGEPEEVIDMLKLQEMYGPSRVLFTIKEEEREEAESEKSLSSAEKVIKKTRRVTLEGCFMVAGDSAEVDVRIAGDLETTPYSTPCDSPLYYTPTASPARESEGESGLP</sequence>
<protein>
    <submittedName>
        <fullName evidence="3">Zinc finger protein</fullName>
    </submittedName>
</protein>
<comment type="caution">
    <text evidence="3">The sequence shown here is derived from an EMBL/GenBank/DDBJ whole genome shotgun (WGS) entry which is preliminary data.</text>
</comment>
<keyword evidence="2" id="KW-0472">Membrane</keyword>
<proteinExistence type="predicted"/>
<dbReference type="AlphaFoldDB" id="A0A2R6Q430"/>
<name>A0A2R6Q430_ACTCC</name>
<dbReference type="Proteomes" id="UP000241394">
    <property type="component" value="Chromosome LG20"/>
</dbReference>
<keyword evidence="4" id="KW-1185">Reference proteome</keyword>
<reference evidence="3 4" key="1">
    <citation type="submission" date="2017-07" db="EMBL/GenBank/DDBJ databases">
        <title>An improved, manually edited Actinidia chinensis var. chinensis (kiwifruit) genome highlights the challenges associated with draft genomes and gene prediction in plants.</title>
        <authorList>
            <person name="Pilkington S."/>
            <person name="Crowhurst R."/>
            <person name="Hilario E."/>
            <person name="Nardozza S."/>
            <person name="Fraser L."/>
            <person name="Peng Y."/>
            <person name="Gunaseelan K."/>
            <person name="Simpson R."/>
            <person name="Tahir J."/>
            <person name="Deroles S."/>
            <person name="Templeton K."/>
            <person name="Luo Z."/>
            <person name="Davy M."/>
            <person name="Cheng C."/>
            <person name="Mcneilage M."/>
            <person name="Scaglione D."/>
            <person name="Liu Y."/>
            <person name="Zhang Q."/>
            <person name="Datson P."/>
            <person name="De Silva N."/>
            <person name="Gardiner S."/>
            <person name="Bassett H."/>
            <person name="Chagne D."/>
            <person name="Mccallum J."/>
            <person name="Dzierzon H."/>
            <person name="Deng C."/>
            <person name="Wang Y.-Y."/>
            <person name="Barron N."/>
            <person name="Manako K."/>
            <person name="Bowen J."/>
            <person name="Foster T."/>
            <person name="Erridge Z."/>
            <person name="Tiffin H."/>
            <person name="Waite C."/>
            <person name="Davies K."/>
            <person name="Grierson E."/>
            <person name="Laing W."/>
            <person name="Kirk R."/>
            <person name="Chen X."/>
            <person name="Wood M."/>
            <person name="Montefiori M."/>
            <person name="Brummell D."/>
            <person name="Schwinn K."/>
            <person name="Catanach A."/>
            <person name="Fullerton C."/>
            <person name="Li D."/>
            <person name="Meiyalaghan S."/>
            <person name="Nieuwenhuizen N."/>
            <person name="Read N."/>
            <person name="Prakash R."/>
            <person name="Hunter D."/>
            <person name="Zhang H."/>
            <person name="Mckenzie M."/>
            <person name="Knabel M."/>
            <person name="Harris A."/>
            <person name="Allan A."/>
            <person name="Chen A."/>
            <person name="Janssen B."/>
            <person name="Plunkett B."/>
            <person name="Dwamena C."/>
            <person name="Voogd C."/>
            <person name="Leif D."/>
            <person name="Lafferty D."/>
            <person name="Souleyre E."/>
            <person name="Varkonyi-Gasic E."/>
            <person name="Gambi F."/>
            <person name="Hanley J."/>
            <person name="Yao J.-L."/>
            <person name="Cheung J."/>
            <person name="David K."/>
            <person name="Warren B."/>
            <person name="Marsh K."/>
            <person name="Snowden K."/>
            <person name="Lin-Wang K."/>
            <person name="Brian L."/>
            <person name="Martinez-Sanchez M."/>
            <person name="Wang M."/>
            <person name="Ileperuma N."/>
            <person name="Macnee N."/>
            <person name="Campin R."/>
            <person name="Mcatee P."/>
            <person name="Drummond R."/>
            <person name="Espley R."/>
            <person name="Ireland H."/>
            <person name="Wu R."/>
            <person name="Atkinson R."/>
            <person name="Karunairetnam S."/>
            <person name="Bulley S."/>
            <person name="Chunkath S."/>
            <person name="Hanley Z."/>
            <person name="Storey R."/>
            <person name="Thrimawithana A."/>
            <person name="Thomson S."/>
            <person name="David C."/>
            <person name="Testolin R."/>
        </authorList>
    </citation>
    <scope>NUCLEOTIDE SEQUENCE [LARGE SCALE GENOMIC DNA]</scope>
    <source>
        <strain evidence="4">cv. Red5</strain>
        <tissue evidence="3">Young leaf</tissue>
    </source>
</reference>
<evidence type="ECO:0000256" key="2">
    <source>
        <dbReference type="SAM" id="Phobius"/>
    </source>
</evidence>
<evidence type="ECO:0000256" key="1">
    <source>
        <dbReference type="SAM" id="MobiDB-lite"/>
    </source>
</evidence>
<keyword evidence="2" id="KW-0812">Transmembrane</keyword>
<organism evidence="3 4">
    <name type="scientific">Actinidia chinensis var. chinensis</name>
    <name type="common">Chinese soft-hair kiwi</name>
    <dbReference type="NCBI Taxonomy" id="1590841"/>
    <lineage>
        <taxon>Eukaryota</taxon>
        <taxon>Viridiplantae</taxon>
        <taxon>Streptophyta</taxon>
        <taxon>Embryophyta</taxon>
        <taxon>Tracheophyta</taxon>
        <taxon>Spermatophyta</taxon>
        <taxon>Magnoliopsida</taxon>
        <taxon>eudicotyledons</taxon>
        <taxon>Gunneridae</taxon>
        <taxon>Pentapetalae</taxon>
        <taxon>asterids</taxon>
        <taxon>Ericales</taxon>
        <taxon>Actinidiaceae</taxon>
        <taxon>Actinidia</taxon>
    </lineage>
</organism>